<feature type="region of interest" description="Disordered" evidence="1">
    <location>
        <begin position="278"/>
        <end position="317"/>
    </location>
</feature>
<organism evidence="3 4">
    <name type="scientific">Brassicogethes aeneus</name>
    <name type="common">Rape pollen beetle</name>
    <name type="synonym">Meligethes aeneus</name>
    <dbReference type="NCBI Taxonomy" id="1431903"/>
    <lineage>
        <taxon>Eukaryota</taxon>
        <taxon>Metazoa</taxon>
        <taxon>Ecdysozoa</taxon>
        <taxon>Arthropoda</taxon>
        <taxon>Hexapoda</taxon>
        <taxon>Insecta</taxon>
        <taxon>Pterygota</taxon>
        <taxon>Neoptera</taxon>
        <taxon>Endopterygota</taxon>
        <taxon>Coleoptera</taxon>
        <taxon>Polyphaga</taxon>
        <taxon>Cucujiformia</taxon>
        <taxon>Nitidulidae</taxon>
        <taxon>Meligethinae</taxon>
        <taxon>Brassicogethes</taxon>
    </lineage>
</organism>
<dbReference type="EMBL" id="OV121136">
    <property type="protein sequence ID" value="CAH0558327.1"/>
    <property type="molecule type" value="Genomic_DNA"/>
</dbReference>
<evidence type="ECO:0000313" key="3">
    <source>
        <dbReference type="EMBL" id="CAH0558327.1"/>
    </source>
</evidence>
<evidence type="ECO:0000313" key="4">
    <source>
        <dbReference type="Proteomes" id="UP001154078"/>
    </source>
</evidence>
<dbReference type="InterPro" id="IPR006640">
    <property type="entry name" value="SprT-like_domain"/>
</dbReference>
<dbReference type="OrthoDB" id="20772at2759"/>
<feature type="compositionally biased region" description="Low complexity" evidence="1">
    <location>
        <begin position="340"/>
        <end position="350"/>
    </location>
</feature>
<name>A0A9P0FL88_BRAAE</name>
<dbReference type="InterPro" id="IPR036910">
    <property type="entry name" value="HMG_box_dom_sf"/>
</dbReference>
<feature type="compositionally biased region" description="Basic and acidic residues" evidence="1">
    <location>
        <begin position="278"/>
        <end position="289"/>
    </location>
</feature>
<feature type="compositionally biased region" description="Basic and acidic residues" evidence="1">
    <location>
        <begin position="373"/>
        <end position="388"/>
    </location>
</feature>
<dbReference type="Proteomes" id="UP001154078">
    <property type="component" value="Chromosome 5"/>
</dbReference>
<feature type="region of interest" description="Disordered" evidence="1">
    <location>
        <begin position="336"/>
        <end position="388"/>
    </location>
</feature>
<dbReference type="SUPFAM" id="SSF47095">
    <property type="entry name" value="HMG-box"/>
    <property type="match status" value="1"/>
</dbReference>
<dbReference type="SMART" id="SM00731">
    <property type="entry name" value="SprT"/>
    <property type="match status" value="1"/>
</dbReference>
<proteinExistence type="predicted"/>
<dbReference type="GO" id="GO:0005634">
    <property type="term" value="C:nucleus"/>
    <property type="evidence" value="ECO:0007669"/>
    <property type="project" value="TreeGrafter"/>
</dbReference>
<feature type="region of interest" description="Disordered" evidence="1">
    <location>
        <begin position="404"/>
        <end position="473"/>
    </location>
</feature>
<evidence type="ECO:0000256" key="1">
    <source>
        <dbReference type="SAM" id="MobiDB-lite"/>
    </source>
</evidence>
<dbReference type="Gene3D" id="1.10.30.10">
    <property type="entry name" value="High mobility group box domain"/>
    <property type="match status" value="1"/>
</dbReference>
<feature type="compositionally biased region" description="Basic residues" evidence="1">
    <location>
        <begin position="415"/>
        <end position="424"/>
    </location>
</feature>
<accession>A0A9P0FL88</accession>
<feature type="domain" description="SprT-like" evidence="2">
    <location>
        <begin position="521"/>
        <end position="681"/>
    </location>
</feature>
<dbReference type="Pfam" id="PF10263">
    <property type="entry name" value="SprT-like"/>
    <property type="match status" value="1"/>
</dbReference>
<gene>
    <name evidence="3" type="ORF">MELIAE_LOCUS8815</name>
</gene>
<dbReference type="GO" id="GO:0006974">
    <property type="term" value="P:DNA damage response"/>
    <property type="evidence" value="ECO:0007669"/>
    <property type="project" value="UniProtKB-ARBA"/>
</dbReference>
<protein>
    <recommendedName>
        <fullName evidence="2">SprT-like domain-containing protein</fullName>
    </recommendedName>
</protein>
<reference evidence="3" key="1">
    <citation type="submission" date="2021-12" db="EMBL/GenBank/DDBJ databases">
        <authorList>
            <person name="King R."/>
        </authorList>
    </citation>
    <scope>NUCLEOTIDE SEQUENCE</scope>
</reference>
<keyword evidence="4" id="KW-1185">Reference proteome</keyword>
<sequence>MDDTIQLLSSMSPKVKEGYKVAKKGTSVLALKKHFRRSSIFDKQKKTINNDSLIFLESDSANSSDVSSKPRHSFIKNNAEPIEISDSEISEDEVQSTELLPKENAPLSRTKIHDIEKWIDKVDVESNPRINKIMDNTVFSEVSTIFGDDIGGNFQVEGAACAINSTQISTDDRRFDELFRKKQILVKDDDLEKFNFKLGSQEDKNDVNNIDRSLRNLCIEDSFEERINKRNSNERTTKCRRSVDKSVLKDKNDENEDINLEYESVLDSLYGKSWRENKEQVLPKSEPRKANVKKNVAKNVPKTERKPKPQNNLLKNLQTAKVEKKISTPWMAKLKTLCDPESSPSPETTPVKNKQRTKLNFDDTPKEGTASKYFDKKTRADTNDKENSFEFSDLGETLEERIRKKLNNENPLKGKNAKTPKKKEIKQPAGFRDYRDLYVSGSTSSNDSDSLKNVKPVRKKTNKKYADSSSDEWTTDKSDKIAISTKKKSWTFLESLSGNVPIDKIDFSVRIFRTNFKEHRTQLADKLFTLYNKEIFDDTLPEDTPIEWNDRMRGSAGFCYCKKVTRRTGAVERNVRVVLSTKVLDSADRLRDTLVHELCHAATWLVNNVSDGHGPYWKAWASKAMKRFPELPPIKRCHDYVINTKYTYKCSGCSYSIGRHTKSLDIERKRCGYCHGKFEVLINKTSKKGETKSVPVTPKREPTAFAKFVKENYSHFKNPDRKHGDVMRILGQKFGELKTTSA</sequence>
<dbReference type="AlphaFoldDB" id="A0A9P0FL88"/>
<dbReference type="PANTHER" id="PTHR23099">
    <property type="entry name" value="TRANSCRIPTIONAL REGULATOR"/>
    <property type="match status" value="1"/>
</dbReference>
<dbReference type="PANTHER" id="PTHR23099:SF0">
    <property type="entry name" value="GERM CELL NUCLEAR ACIDIC PROTEIN"/>
    <property type="match status" value="1"/>
</dbReference>
<evidence type="ECO:0000259" key="2">
    <source>
        <dbReference type="SMART" id="SM00731"/>
    </source>
</evidence>